<dbReference type="Proteomes" id="UP000298030">
    <property type="component" value="Unassembled WGS sequence"/>
</dbReference>
<evidence type="ECO:0000313" key="2">
    <source>
        <dbReference type="Proteomes" id="UP000298030"/>
    </source>
</evidence>
<proteinExistence type="predicted"/>
<organism evidence="1 2">
    <name type="scientific">Coprinellus micaceus</name>
    <name type="common">Glistening ink-cap mushroom</name>
    <name type="synonym">Coprinus micaceus</name>
    <dbReference type="NCBI Taxonomy" id="71717"/>
    <lineage>
        <taxon>Eukaryota</taxon>
        <taxon>Fungi</taxon>
        <taxon>Dikarya</taxon>
        <taxon>Basidiomycota</taxon>
        <taxon>Agaricomycotina</taxon>
        <taxon>Agaricomycetes</taxon>
        <taxon>Agaricomycetidae</taxon>
        <taxon>Agaricales</taxon>
        <taxon>Agaricineae</taxon>
        <taxon>Psathyrellaceae</taxon>
        <taxon>Coprinellus</taxon>
    </lineage>
</organism>
<sequence>MSTVPSIELPVEIWRKILELTLPDQGAAISLVNQMFFEIAIARRYKSVSWGFMRRDNARGLHALKSPLVSRYIQELCIHITPSNLFAPPPKPTLRGRIFAKNTTPILPEVAKNEAQEFLEGFTDPVDLSGRFPSLRLLAISATSGPWELRHYHPFQMIFKAPIRQATQSVAATVRILVLTIPLELYRDGVSACDLNFPLLEDLHMEFHVAYLTTDYEGIFTTSVVPFVNRHSQSLTKLSFGTTQPRDDCPQRVYTFEALMGGLSHIQGLLSFTFYWFILPTMEPSLHKLSQFIHAHSATLSKLTLSLFHSFPVGPRSHFVRNMKLSFREISRFYTPSTLFSHRPFTEALQSCRMLKKLDCTLLGQDSFRLNDATPFLLWFPTLKSAQTLTTLHLRYNRFNQADIIKLVSSADLSSLRDLSIRCWSLNVTLFDIFADRLGSLQELRVSISGISTRASPSEVSVPQEQLGPDSPFLLDLQGSSYPGWMSLTALYLPLEDEEALKARRYMACCWGSWEEECWLSESQFPETFPKLQTFGAKIN</sequence>
<gene>
    <name evidence="1" type="ORF">FA13DRAFT_83151</name>
</gene>
<evidence type="ECO:0008006" key="3">
    <source>
        <dbReference type="Google" id="ProtNLM"/>
    </source>
</evidence>
<evidence type="ECO:0000313" key="1">
    <source>
        <dbReference type="EMBL" id="TEB34371.1"/>
    </source>
</evidence>
<keyword evidence="2" id="KW-1185">Reference proteome</keyword>
<dbReference type="AlphaFoldDB" id="A0A4Y7TK83"/>
<dbReference type="SUPFAM" id="SSF52047">
    <property type="entry name" value="RNI-like"/>
    <property type="match status" value="1"/>
</dbReference>
<comment type="caution">
    <text evidence="1">The sequence shown here is derived from an EMBL/GenBank/DDBJ whole genome shotgun (WGS) entry which is preliminary data.</text>
</comment>
<dbReference type="OrthoDB" id="3039255at2759"/>
<accession>A0A4Y7TK83</accession>
<dbReference type="Gene3D" id="3.80.10.10">
    <property type="entry name" value="Ribonuclease Inhibitor"/>
    <property type="match status" value="1"/>
</dbReference>
<dbReference type="EMBL" id="QPFP01000010">
    <property type="protein sequence ID" value="TEB34371.1"/>
    <property type="molecule type" value="Genomic_DNA"/>
</dbReference>
<protein>
    <recommendedName>
        <fullName evidence="3">F-box domain-containing protein</fullName>
    </recommendedName>
</protein>
<dbReference type="InterPro" id="IPR032675">
    <property type="entry name" value="LRR_dom_sf"/>
</dbReference>
<name>A0A4Y7TK83_COPMI</name>
<reference evidence="1 2" key="1">
    <citation type="journal article" date="2019" name="Nat. Ecol. Evol.">
        <title>Megaphylogeny resolves global patterns of mushroom evolution.</title>
        <authorList>
            <person name="Varga T."/>
            <person name="Krizsan K."/>
            <person name="Foldi C."/>
            <person name="Dima B."/>
            <person name="Sanchez-Garcia M."/>
            <person name="Sanchez-Ramirez S."/>
            <person name="Szollosi G.J."/>
            <person name="Szarkandi J.G."/>
            <person name="Papp V."/>
            <person name="Albert L."/>
            <person name="Andreopoulos W."/>
            <person name="Angelini C."/>
            <person name="Antonin V."/>
            <person name="Barry K.W."/>
            <person name="Bougher N.L."/>
            <person name="Buchanan P."/>
            <person name="Buyck B."/>
            <person name="Bense V."/>
            <person name="Catcheside P."/>
            <person name="Chovatia M."/>
            <person name="Cooper J."/>
            <person name="Damon W."/>
            <person name="Desjardin D."/>
            <person name="Finy P."/>
            <person name="Geml J."/>
            <person name="Haridas S."/>
            <person name="Hughes K."/>
            <person name="Justo A."/>
            <person name="Karasinski D."/>
            <person name="Kautmanova I."/>
            <person name="Kiss B."/>
            <person name="Kocsube S."/>
            <person name="Kotiranta H."/>
            <person name="LaButti K.M."/>
            <person name="Lechner B.E."/>
            <person name="Liimatainen K."/>
            <person name="Lipzen A."/>
            <person name="Lukacs Z."/>
            <person name="Mihaltcheva S."/>
            <person name="Morgado L.N."/>
            <person name="Niskanen T."/>
            <person name="Noordeloos M.E."/>
            <person name="Ohm R.A."/>
            <person name="Ortiz-Santana B."/>
            <person name="Ovrebo C."/>
            <person name="Racz N."/>
            <person name="Riley R."/>
            <person name="Savchenko A."/>
            <person name="Shiryaev A."/>
            <person name="Soop K."/>
            <person name="Spirin V."/>
            <person name="Szebenyi C."/>
            <person name="Tomsovsky M."/>
            <person name="Tulloss R.E."/>
            <person name="Uehling J."/>
            <person name="Grigoriev I.V."/>
            <person name="Vagvolgyi C."/>
            <person name="Papp T."/>
            <person name="Martin F.M."/>
            <person name="Miettinen O."/>
            <person name="Hibbett D.S."/>
            <person name="Nagy L.G."/>
        </authorList>
    </citation>
    <scope>NUCLEOTIDE SEQUENCE [LARGE SCALE GENOMIC DNA]</scope>
    <source>
        <strain evidence="1 2">FP101781</strain>
    </source>
</reference>